<accession>A0A540VAJ3</accession>
<sequence length="153" mass="17158">MNLKPKTITDWTLIGVACLVVLMLFAQEARADRLMIGGWSTHLISKDTTNSSHKVLGVETHGWAAGYFQNSYDRPTWFVNKAWRWDNVLGVEHLEFMAGVGASYGYRSCWGDKGSHARLCPDGVVGIAWTRWRVVPSVKLKGDALVFSPEIKF</sequence>
<evidence type="ECO:0000313" key="2">
    <source>
        <dbReference type="Proteomes" id="UP000315400"/>
    </source>
</evidence>
<reference evidence="1 2" key="1">
    <citation type="submission" date="2019-06" db="EMBL/GenBank/DDBJ databases">
        <title>Metagenome assembled Genome of Spiribacter salinus SL48-SHIP from the microbial mat of Salt Lake 48 (Novosibirsk region, Russia).</title>
        <authorList>
            <person name="Shipova A."/>
            <person name="Rozanov A.S."/>
            <person name="Bryanskaya A.V."/>
            <person name="Peltek S.E."/>
        </authorList>
    </citation>
    <scope>NUCLEOTIDE SEQUENCE [LARGE SCALE GENOMIC DNA]</scope>
    <source>
        <strain evidence="1">SL48-SHIP-2</strain>
    </source>
</reference>
<dbReference type="Proteomes" id="UP000315400">
    <property type="component" value="Unassembled WGS sequence"/>
</dbReference>
<evidence type="ECO:0000313" key="1">
    <source>
        <dbReference type="EMBL" id="TQE93796.1"/>
    </source>
</evidence>
<proteinExistence type="predicted"/>
<dbReference type="EMBL" id="VIFK01000453">
    <property type="protein sequence ID" value="TQE93796.1"/>
    <property type="molecule type" value="Genomic_DNA"/>
</dbReference>
<comment type="caution">
    <text evidence="1">The sequence shown here is derived from an EMBL/GenBank/DDBJ whole genome shotgun (WGS) entry which is preliminary data.</text>
</comment>
<gene>
    <name evidence="1" type="ORF">FKY71_18020</name>
</gene>
<name>A0A540VAJ3_9GAMM</name>
<protein>
    <submittedName>
        <fullName evidence="1">Uncharacterized protein</fullName>
    </submittedName>
</protein>
<dbReference type="AlphaFoldDB" id="A0A540VAJ3"/>
<organism evidence="1 2">
    <name type="scientific">Spiribacter salinus</name>
    <dbReference type="NCBI Taxonomy" id="1335746"/>
    <lineage>
        <taxon>Bacteria</taxon>
        <taxon>Pseudomonadati</taxon>
        <taxon>Pseudomonadota</taxon>
        <taxon>Gammaproteobacteria</taxon>
        <taxon>Chromatiales</taxon>
        <taxon>Ectothiorhodospiraceae</taxon>
        <taxon>Spiribacter</taxon>
    </lineage>
</organism>